<evidence type="ECO:0000256" key="1">
    <source>
        <dbReference type="SAM" id="MobiDB-lite"/>
    </source>
</evidence>
<dbReference type="AlphaFoldDB" id="A0A3Q7HKW9"/>
<feature type="region of interest" description="Disordered" evidence="1">
    <location>
        <begin position="154"/>
        <end position="180"/>
    </location>
</feature>
<feature type="compositionally biased region" description="Polar residues" evidence="1">
    <location>
        <begin position="409"/>
        <end position="419"/>
    </location>
</feature>
<organism evidence="2">
    <name type="scientific">Solanum lycopersicum</name>
    <name type="common">Tomato</name>
    <name type="synonym">Lycopersicon esculentum</name>
    <dbReference type="NCBI Taxonomy" id="4081"/>
    <lineage>
        <taxon>Eukaryota</taxon>
        <taxon>Viridiplantae</taxon>
        <taxon>Streptophyta</taxon>
        <taxon>Embryophyta</taxon>
        <taxon>Tracheophyta</taxon>
        <taxon>Spermatophyta</taxon>
        <taxon>Magnoliopsida</taxon>
        <taxon>eudicotyledons</taxon>
        <taxon>Gunneridae</taxon>
        <taxon>Pentapetalae</taxon>
        <taxon>asterids</taxon>
        <taxon>lamiids</taxon>
        <taxon>Solanales</taxon>
        <taxon>Solanaceae</taxon>
        <taxon>Solanoideae</taxon>
        <taxon>Solaneae</taxon>
        <taxon>Solanum</taxon>
        <taxon>Solanum subgen. Lycopersicon</taxon>
    </lineage>
</organism>
<feature type="compositionally biased region" description="Polar residues" evidence="1">
    <location>
        <begin position="939"/>
        <end position="951"/>
    </location>
</feature>
<feature type="region of interest" description="Disordered" evidence="1">
    <location>
        <begin position="906"/>
        <end position="951"/>
    </location>
</feature>
<protein>
    <submittedName>
        <fullName evidence="2">Uncharacterized protein</fullName>
    </submittedName>
</protein>
<sequence>MTSGVACHHSPWTTNMVERRRAWHEITALGLHARSDKVRRGMISPPLDSTHGRQHWAWHDITALRQHTWSDDVGHGMTSPPLDNTHGRTTTHSRMTSGVACHHRLWPFDGKHDRTTSGVTCNYRAAHTIKRRRAWHAIIAFGQHKRSNDVSLTQSDGVGRGMPSLPLDGKHGPTTSGVASHYRHWTSSHSQTASGVACHHRPWTANTVERRRAWHAIIALGQHTRSNDVARNMPSPPLRSKHGRMTSGMACHNRLWVWHDITALGQYTRSEDVELGMPSSPLGSTDGQMASGVACQHCLWTAHTVERRRAWHAIITFGQHKRLNDVGPQTVERRRAWHEITALGLHALSNNVRRGMTSPPLYCTHGQKTSGTVKRRRVWHVIAALRKQTRSEDQTRLDDVGHGMPSPPLGSTHSRTTSGVACHHSPWTENTIEQRWALHDITALGLHASSDDVGRGMTSSPLDSPHGRTTSGRAWHAIISFWQHTRLNDVGRGMSSSPFGNTNGRTTSGVESHHRLWTISHNWTASGVACHQSPWTPNTVERCRAWHAITTFGQHTRSNDVGRGMPSCPWTAHMVERRWAWAYTVERHRVWHAIIAFRLANTPSSPLDGKHDRTTSGVACRHRIWTTHIVRRRRAWHAIIAFGQHRRLDGVGRGMSSTPLDSTHGRMTSGVECHHRLWAAQTVERLQAWHAIIALGLHASLDDVGRGMTSPPLDSTYVHMVGNVGRGITSPPLDSTHSRTTSSVACHYRLLAAQTVERHRARHAIITFRQHKTLKQSEGVRRGMPSSPLDDKHGQTKSGMVCHHRLWAAQTVERHWAWHDITALGLHAQTDDVGCGMTSPPLACIDVQTTSGMECHHNPWHEMPLPPLDTTNGRTTSGMACYHRLWAAHTKKQRRAWHDISAFGQHTRSNDVGRDMPSPLLESTIPSNAVGHGMPTSPMGRTNNQSTSGVA</sequence>
<accession>A0A3Q7HKW9</accession>
<reference evidence="2" key="2">
    <citation type="submission" date="2019-01" db="UniProtKB">
        <authorList>
            <consortium name="EnsemblPlants"/>
        </authorList>
    </citation>
    <scope>IDENTIFICATION</scope>
    <source>
        <strain evidence="2">cv. Heinz 1706</strain>
    </source>
</reference>
<keyword evidence="3" id="KW-1185">Reference proteome</keyword>
<dbReference type="Proteomes" id="UP000004994">
    <property type="component" value="Chromosome 6"/>
</dbReference>
<dbReference type="PANTHER" id="PTHR33187:SF11">
    <property type="entry name" value="AMINOTRANSFERASE-LIKE PLANT MOBILE DOMAIN-CONTAINING PROTEIN"/>
    <property type="match status" value="1"/>
</dbReference>
<feature type="region of interest" description="Disordered" evidence="1">
    <location>
        <begin position="390"/>
        <end position="422"/>
    </location>
</feature>
<proteinExistence type="predicted"/>
<dbReference type="EnsemblPlants" id="Solyc06g024203.1.1">
    <property type="protein sequence ID" value="Solyc06g024203.1.1"/>
    <property type="gene ID" value="Solyc06g024203.1"/>
</dbReference>
<dbReference type="PANTHER" id="PTHR33187">
    <property type="entry name" value="WU:FI09B08"/>
    <property type="match status" value="1"/>
</dbReference>
<evidence type="ECO:0000313" key="2">
    <source>
        <dbReference type="EnsemblPlants" id="Solyc06g024203.1.1"/>
    </source>
</evidence>
<name>A0A3Q7HKW9_SOLLC</name>
<feature type="compositionally biased region" description="Basic and acidic residues" evidence="1">
    <location>
        <begin position="390"/>
        <end position="401"/>
    </location>
</feature>
<dbReference type="InParanoid" id="A0A3Q7HKW9"/>
<evidence type="ECO:0000313" key="3">
    <source>
        <dbReference type="Proteomes" id="UP000004994"/>
    </source>
</evidence>
<feature type="region of interest" description="Disordered" evidence="1">
    <location>
        <begin position="776"/>
        <end position="796"/>
    </location>
</feature>
<reference evidence="2" key="1">
    <citation type="journal article" date="2012" name="Nature">
        <title>The tomato genome sequence provides insights into fleshy fruit evolution.</title>
        <authorList>
            <consortium name="Tomato Genome Consortium"/>
        </authorList>
    </citation>
    <scope>NUCLEOTIDE SEQUENCE [LARGE SCALE GENOMIC DNA]</scope>
    <source>
        <strain evidence="2">cv. Heinz 1706</strain>
    </source>
</reference>
<dbReference type="Gramene" id="Solyc06g024203.1.1">
    <property type="protein sequence ID" value="Solyc06g024203.1.1"/>
    <property type="gene ID" value="Solyc06g024203.1"/>
</dbReference>